<feature type="transmembrane region" description="Helical" evidence="1">
    <location>
        <begin position="115"/>
        <end position="138"/>
    </location>
</feature>
<keyword evidence="1" id="KW-1133">Transmembrane helix</keyword>
<keyword evidence="2" id="KW-0808">Transferase</keyword>
<dbReference type="Pfam" id="PF01148">
    <property type="entry name" value="CTP_transf_1"/>
    <property type="match status" value="1"/>
</dbReference>
<dbReference type="PANTHER" id="PTHR43535:SF1">
    <property type="entry name" value="PHOSPHATIDATE CYTIDYLYLTRANSFERASE"/>
    <property type="match status" value="1"/>
</dbReference>
<keyword evidence="1" id="KW-0472">Membrane</keyword>
<comment type="caution">
    <text evidence="2">The sequence shown here is derived from an EMBL/GenBank/DDBJ whole genome shotgun (WGS) entry which is preliminary data.</text>
</comment>
<feature type="transmembrane region" description="Helical" evidence="1">
    <location>
        <begin position="90"/>
        <end position="109"/>
    </location>
</feature>
<keyword evidence="2" id="KW-0548">Nucleotidyltransferase</keyword>
<reference evidence="3" key="1">
    <citation type="journal article" date="2019" name="Int. J. Syst. Evol. Microbiol.">
        <title>The Global Catalogue of Microorganisms (GCM) 10K type strain sequencing project: providing services to taxonomists for standard genome sequencing and annotation.</title>
        <authorList>
            <consortium name="The Broad Institute Genomics Platform"/>
            <consortium name="The Broad Institute Genome Sequencing Center for Infectious Disease"/>
            <person name="Wu L."/>
            <person name="Ma J."/>
        </authorList>
    </citation>
    <scope>NUCLEOTIDE SEQUENCE [LARGE SCALE GENOMIC DNA]</scope>
    <source>
        <strain evidence="3">JCM 16916</strain>
    </source>
</reference>
<keyword evidence="1" id="KW-0812">Transmembrane</keyword>
<proteinExistence type="predicted"/>
<feature type="transmembrane region" description="Helical" evidence="1">
    <location>
        <begin position="221"/>
        <end position="239"/>
    </location>
</feature>
<dbReference type="Proteomes" id="UP001501727">
    <property type="component" value="Unassembled WGS sequence"/>
</dbReference>
<organism evidence="2 3">
    <name type="scientific">Luteimonas lutimaris</name>
    <dbReference type="NCBI Taxonomy" id="698645"/>
    <lineage>
        <taxon>Bacteria</taxon>
        <taxon>Pseudomonadati</taxon>
        <taxon>Pseudomonadota</taxon>
        <taxon>Gammaproteobacteria</taxon>
        <taxon>Lysobacterales</taxon>
        <taxon>Lysobacteraceae</taxon>
        <taxon>Luteimonas</taxon>
    </lineage>
</organism>
<feature type="transmembrane region" description="Helical" evidence="1">
    <location>
        <begin position="7"/>
        <end position="28"/>
    </location>
</feature>
<evidence type="ECO:0000256" key="1">
    <source>
        <dbReference type="SAM" id="Phobius"/>
    </source>
</evidence>
<name>A0ABP7N0D0_9GAMM</name>
<feature type="transmembrane region" description="Helical" evidence="1">
    <location>
        <begin position="150"/>
        <end position="170"/>
    </location>
</feature>
<feature type="transmembrane region" description="Helical" evidence="1">
    <location>
        <begin position="48"/>
        <end position="78"/>
    </location>
</feature>
<feature type="transmembrane region" description="Helical" evidence="1">
    <location>
        <begin position="245"/>
        <end position="265"/>
    </location>
</feature>
<evidence type="ECO:0000313" key="3">
    <source>
        <dbReference type="Proteomes" id="UP001501727"/>
    </source>
</evidence>
<dbReference type="EMBL" id="BAAAZU010000031">
    <property type="protein sequence ID" value="GAA3933640.1"/>
    <property type="molecule type" value="Genomic_DNA"/>
</dbReference>
<dbReference type="RefSeq" id="WP_344760786.1">
    <property type="nucleotide sequence ID" value="NZ_BAAAZU010000031.1"/>
</dbReference>
<evidence type="ECO:0000313" key="2">
    <source>
        <dbReference type="EMBL" id="GAA3933640.1"/>
    </source>
</evidence>
<protein>
    <submittedName>
        <fullName evidence="2">Phosphatidate cytidylyltransferase</fullName>
    </submittedName>
</protein>
<dbReference type="PANTHER" id="PTHR43535">
    <property type="entry name" value="PHOSPHATIDATE CYTIDYLYLTRANSFERASE"/>
    <property type="match status" value="1"/>
</dbReference>
<sequence>MPTQQKLLWVFGGIVTLLALASLIGWVLQARKGRTEVVANLNARVRAWWGMVAVLAVCFWLGPVANLVVFAFISFFALREFITLTPTRPGDHLPLVVAFYVLIPVQYWLIGVDWYGLFSIFLPVYAFLALPALAVFGGDTEQFLERTTKIQWGVMIAIYCISHAPALLILDLRGYEGQGPLLLLYLMLVVQISDVMQYVFGKLFGRHKLAPTVSPSKTVEGLIGGGLAATGIGTALWWITPFTPLQSALMSALIVICGALGGLALSAVKRSLGAKDWGHMIEGHGGMMDRMDSVTFAAPIFFHVTRYFFSG</sequence>
<feature type="transmembrane region" description="Helical" evidence="1">
    <location>
        <begin position="182"/>
        <end position="200"/>
    </location>
</feature>
<dbReference type="GO" id="GO:0016779">
    <property type="term" value="F:nucleotidyltransferase activity"/>
    <property type="evidence" value="ECO:0007669"/>
    <property type="project" value="UniProtKB-KW"/>
</dbReference>
<gene>
    <name evidence="2" type="ORF">GCM10022229_29460</name>
</gene>
<keyword evidence="3" id="KW-1185">Reference proteome</keyword>
<accession>A0ABP7N0D0</accession>